<feature type="non-terminal residue" evidence="3">
    <location>
        <position position="1"/>
    </location>
</feature>
<keyword evidence="1" id="KW-0560">Oxidoreductase</keyword>
<evidence type="ECO:0008006" key="5">
    <source>
        <dbReference type="Google" id="ProtNLM"/>
    </source>
</evidence>
<dbReference type="InterPro" id="IPR036661">
    <property type="entry name" value="Luciferase-like_sf"/>
</dbReference>
<dbReference type="GO" id="GO:0004497">
    <property type="term" value="F:monooxygenase activity"/>
    <property type="evidence" value="ECO:0007669"/>
    <property type="project" value="UniProtKB-KW"/>
</dbReference>
<evidence type="ECO:0000313" key="4">
    <source>
        <dbReference type="Proteomes" id="UP000287033"/>
    </source>
</evidence>
<sequence length="128" mass="14539">TVNMWDEYNKWKRDNPEAQEAALRGGLIGSPETLRKKLRRFRASHIDQVILLNQAGKNTHEHICESLELFGKEVMPEFQHDPEHEAWKRGVLDGSIQLEEIDTQAFSDRYGKLAVNVGPKTAAAGLMN</sequence>
<dbReference type="GO" id="GO:0016705">
    <property type="term" value="F:oxidoreductase activity, acting on paired donors, with incorporation or reduction of molecular oxygen"/>
    <property type="evidence" value="ECO:0007669"/>
    <property type="project" value="InterPro"/>
</dbReference>
<gene>
    <name evidence="3" type="ORF">chiPu_0031401</name>
</gene>
<proteinExistence type="predicted"/>
<dbReference type="PANTHER" id="PTHR30137:SF8">
    <property type="entry name" value="BLR5498 PROTEIN"/>
    <property type="match status" value="1"/>
</dbReference>
<accession>A0A401TX61</accession>
<dbReference type="InterPro" id="IPR050766">
    <property type="entry name" value="Bact_Lucif_Oxidored"/>
</dbReference>
<comment type="caution">
    <text evidence="3">The sequence shown here is derived from an EMBL/GenBank/DDBJ whole genome shotgun (WGS) entry which is preliminary data.</text>
</comment>
<dbReference type="AlphaFoldDB" id="A0A401TX61"/>
<dbReference type="GO" id="GO:0005829">
    <property type="term" value="C:cytosol"/>
    <property type="evidence" value="ECO:0007669"/>
    <property type="project" value="TreeGrafter"/>
</dbReference>
<reference evidence="3 4" key="1">
    <citation type="journal article" date="2018" name="Nat. Ecol. Evol.">
        <title>Shark genomes provide insights into elasmobranch evolution and the origin of vertebrates.</title>
        <authorList>
            <person name="Hara Y"/>
            <person name="Yamaguchi K"/>
            <person name="Onimaru K"/>
            <person name="Kadota M"/>
            <person name="Koyanagi M"/>
            <person name="Keeley SD"/>
            <person name="Tatsumi K"/>
            <person name="Tanaka K"/>
            <person name="Motone F"/>
            <person name="Kageyama Y"/>
            <person name="Nozu R"/>
            <person name="Adachi N"/>
            <person name="Nishimura O"/>
            <person name="Nakagawa R"/>
            <person name="Tanegashima C"/>
            <person name="Kiyatake I"/>
            <person name="Matsumoto R"/>
            <person name="Murakumo K"/>
            <person name="Nishida K"/>
            <person name="Terakita A"/>
            <person name="Kuratani S"/>
            <person name="Sato K"/>
            <person name="Hyodo S Kuraku.S."/>
        </authorList>
    </citation>
    <scope>NUCLEOTIDE SEQUENCE [LARGE SCALE GENOMIC DNA]</scope>
</reference>
<dbReference type="Proteomes" id="UP000287033">
    <property type="component" value="Unassembled WGS sequence"/>
</dbReference>
<evidence type="ECO:0000256" key="1">
    <source>
        <dbReference type="ARBA" id="ARBA00023002"/>
    </source>
</evidence>
<evidence type="ECO:0000313" key="3">
    <source>
        <dbReference type="EMBL" id="GCC47234.1"/>
    </source>
</evidence>
<dbReference type="PANTHER" id="PTHR30137">
    <property type="entry name" value="LUCIFERASE-LIKE MONOOXYGENASE"/>
    <property type="match status" value="1"/>
</dbReference>
<dbReference type="SUPFAM" id="SSF51679">
    <property type="entry name" value="Bacterial luciferase-like"/>
    <property type="match status" value="1"/>
</dbReference>
<protein>
    <recommendedName>
        <fullName evidence="5">LLM class flavin-dependent oxidoreductase</fullName>
    </recommendedName>
</protein>
<keyword evidence="2" id="KW-0503">Monooxygenase</keyword>
<evidence type="ECO:0000256" key="2">
    <source>
        <dbReference type="ARBA" id="ARBA00023033"/>
    </source>
</evidence>
<name>A0A401TX61_CHIPU</name>
<dbReference type="EMBL" id="BEZZ01208743">
    <property type="protein sequence ID" value="GCC47234.1"/>
    <property type="molecule type" value="Genomic_DNA"/>
</dbReference>
<keyword evidence="4" id="KW-1185">Reference proteome</keyword>
<dbReference type="OrthoDB" id="448380at2759"/>
<dbReference type="Gene3D" id="3.20.20.30">
    <property type="entry name" value="Luciferase-like domain"/>
    <property type="match status" value="1"/>
</dbReference>
<organism evidence="3 4">
    <name type="scientific">Chiloscyllium punctatum</name>
    <name type="common">Brownbanded bambooshark</name>
    <name type="synonym">Hemiscyllium punctatum</name>
    <dbReference type="NCBI Taxonomy" id="137246"/>
    <lineage>
        <taxon>Eukaryota</taxon>
        <taxon>Metazoa</taxon>
        <taxon>Chordata</taxon>
        <taxon>Craniata</taxon>
        <taxon>Vertebrata</taxon>
        <taxon>Chondrichthyes</taxon>
        <taxon>Elasmobranchii</taxon>
        <taxon>Galeomorphii</taxon>
        <taxon>Galeoidea</taxon>
        <taxon>Orectolobiformes</taxon>
        <taxon>Hemiscylliidae</taxon>
        <taxon>Chiloscyllium</taxon>
    </lineage>
</organism>